<name>A0A0F5PY44_9HYPH</name>
<dbReference type="PANTHER" id="PTHR22911">
    <property type="entry name" value="ACYL-MALONYL CONDENSING ENZYME-RELATED"/>
    <property type="match status" value="1"/>
</dbReference>
<dbReference type="InterPro" id="IPR000620">
    <property type="entry name" value="EamA_dom"/>
</dbReference>
<dbReference type="AlphaFoldDB" id="A0A0F5PY44"/>
<evidence type="ECO:0000313" key="5">
    <source>
        <dbReference type="Proteomes" id="UP000033519"/>
    </source>
</evidence>
<feature type="transmembrane region" description="Helical" evidence="1">
    <location>
        <begin position="259"/>
        <end position="277"/>
    </location>
</feature>
<dbReference type="GO" id="GO:0016020">
    <property type="term" value="C:membrane"/>
    <property type="evidence" value="ECO:0007669"/>
    <property type="project" value="InterPro"/>
</dbReference>
<dbReference type="STRING" id="728005.SAMN04488059_10787"/>
<keyword evidence="5" id="KW-1185">Reference proteome</keyword>
<proteinExistence type="predicted"/>
<dbReference type="InterPro" id="IPR037185">
    <property type="entry name" value="EmrE-like"/>
</dbReference>
<keyword evidence="1" id="KW-0812">Transmembrane</keyword>
<dbReference type="SUPFAM" id="SSF103481">
    <property type="entry name" value="Multidrug resistance efflux transporter EmrE"/>
    <property type="match status" value="2"/>
</dbReference>
<feature type="transmembrane region" description="Helical" evidence="1">
    <location>
        <begin position="146"/>
        <end position="167"/>
    </location>
</feature>
<accession>A0A0F5PY44</accession>
<feature type="transmembrane region" description="Helical" evidence="1">
    <location>
        <begin position="174"/>
        <end position="198"/>
    </location>
</feature>
<dbReference type="PATRIC" id="fig|728005.3.peg.4023"/>
<evidence type="ECO:0000259" key="2">
    <source>
        <dbReference type="Pfam" id="PF00892"/>
    </source>
</evidence>
<dbReference type="EMBL" id="FOMB01000007">
    <property type="protein sequence ID" value="SFC58807.1"/>
    <property type="molecule type" value="Genomic_DNA"/>
</dbReference>
<protein>
    <submittedName>
        <fullName evidence="3">Membrane protein</fullName>
    </submittedName>
    <submittedName>
        <fullName evidence="4">Permease of the drug/metabolite transporter (DMT) superfamily</fullName>
    </submittedName>
</protein>
<dbReference type="Proteomes" id="UP000033519">
    <property type="component" value="Unassembled WGS sequence"/>
</dbReference>
<keyword evidence="1" id="KW-1133">Transmembrane helix</keyword>
<dbReference type="PANTHER" id="PTHR22911:SF135">
    <property type="entry name" value="BLR4310 PROTEIN"/>
    <property type="match status" value="1"/>
</dbReference>
<evidence type="ECO:0000256" key="1">
    <source>
        <dbReference type="SAM" id="Phobius"/>
    </source>
</evidence>
<feature type="transmembrane region" description="Helical" evidence="1">
    <location>
        <begin position="204"/>
        <end position="224"/>
    </location>
</feature>
<reference evidence="4 6" key="2">
    <citation type="submission" date="2016-10" db="EMBL/GenBank/DDBJ databases">
        <authorList>
            <person name="de Groot N.N."/>
        </authorList>
    </citation>
    <scope>NUCLEOTIDE SEQUENCE [LARGE SCALE GENOMIC DNA]</scope>
    <source>
        <strain evidence="4 6">CGMCC 1.10210</strain>
    </source>
</reference>
<dbReference type="Proteomes" id="UP000182258">
    <property type="component" value="Unassembled WGS sequence"/>
</dbReference>
<feature type="domain" description="EamA" evidence="2">
    <location>
        <begin position="145"/>
        <end position="273"/>
    </location>
</feature>
<dbReference type="RefSeq" id="WP_046170467.1">
    <property type="nucleotide sequence ID" value="NZ_FOMB01000007.1"/>
</dbReference>
<keyword evidence="1" id="KW-0472">Membrane</keyword>
<dbReference type="EMBL" id="LAPV01000086">
    <property type="protein sequence ID" value="KKC33558.1"/>
    <property type="molecule type" value="Genomic_DNA"/>
</dbReference>
<feature type="transmembrane region" description="Helical" evidence="1">
    <location>
        <begin position="70"/>
        <end position="89"/>
    </location>
</feature>
<dbReference type="Pfam" id="PF00892">
    <property type="entry name" value="EamA"/>
    <property type="match status" value="2"/>
</dbReference>
<evidence type="ECO:0000313" key="3">
    <source>
        <dbReference type="EMBL" id="KKC33558.1"/>
    </source>
</evidence>
<organism evidence="4 6">
    <name type="scientific">Devosia psychrophila</name>
    <dbReference type="NCBI Taxonomy" id="728005"/>
    <lineage>
        <taxon>Bacteria</taxon>
        <taxon>Pseudomonadati</taxon>
        <taxon>Pseudomonadota</taxon>
        <taxon>Alphaproteobacteria</taxon>
        <taxon>Hyphomicrobiales</taxon>
        <taxon>Devosiaceae</taxon>
        <taxon>Devosia</taxon>
    </lineage>
</organism>
<feature type="transmembrane region" description="Helical" evidence="1">
    <location>
        <begin position="29"/>
        <end position="49"/>
    </location>
</feature>
<evidence type="ECO:0000313" key="4">
    <source>
        <dbReference type="EMBL" id="SFC58807.1"/>
    </source>
</evidence>
<dbReference type="OrthoDB" id="7818056at2"/>
<feature type="transmembrane region" description="Helical" evidence="1">
    <location>
        <begin position="120"/>
        <end position="140"/>
    </location>
</feature>
<feature type="transmembrane region" description="Helical" evidence="1">
    <location>
        <begin position="95"/>
        <end position="113"/>
    </location>
</feature>
<evidence type="ECO:0000313" key="6">
    <source>
        <dbReference type="Proteomes" id="UP000182258"/>
    </source>
</evidence>
<gene>
    <name evidence="4" type="ORF">SAMN04488059_10787</name>
    <name evidence="3" type="ORF">WH91_07585</name>
</gene>
<reference evidence="3 5" key="1">
    <citation type="submission" date="2015-03" db="EMBL/GenBank/DDBJ databases">
        <authorList>
            <person name="Lepp D."/>
            <person name="Hassan Y.I."/>
            <person name="Li X.-Z."/>
            <person name="Zhou T."/>
        </authorList>
    </citation>
    <scope>NUCLEOTIDE SEQUENCE [LARGE SCALE GENOMIC DNA]</scope>
    <source>
        <strain evidence="3 5">Cr7-05</strain>
    </source>
</reference>
<sequence length="310" mass="33562">MPTGVLYAVVAYSVYSCGDAIIKGFGQSLSVFEIGFFIALFGLIPAIFAKPKSEHWRDSFKLRHTGLVHLRSFTGVASSILVTISFTTIPFAETYSLVFMMPLFITVMSVLILKEKVDLVRWAMLGLGFLGVMLVVQPGFRELEFGHLTALLCAVFGASTTTILRVIAPTEKRVSLIALPALYLIVINAVLMAPGFVLPTMHQFGLLIASGSLVGMGHILLIAATRNAPASQVAPIQYVQIVWAIGLGAFFYFEYPDLLAYIGLGVVVLSGLVNVFIDGARTRIAGRFAEYRASRPGPPSNITEVQGPEI</sequence>
<feature type="domain" description="EamA" evidence="2">
    <location>
        <begin position="3"/>
        <end position="136"/>
    </location>
</feature>
<feature type="transmembrane region" description="Helical" evidence="1">
    <location>
        <begin position="236"/>
        <end position="253"/>
    </location>
</feature>